<reference evidence="1" key="1">
    <citation type="journal article" date="2022" name="Int. J. Mol. Sci.">
        <title>Draft Genome of Tanacetum Coccineum: Genomic Comparison of Closely Related Tanacetum-Family Plants.</title>
        <authorList>
            <person name="Yamashiro T."/>
            <person name="Shiraishi A."/>
            <person name="Nakayama K."/>
            <person name="Satake H."/>
        </authorList>
    </citation>
    <scope>NUCLEOTIDE SEQUENCE</scope>
</reference>
<sequence length="151" mass="16887">MPVRSKRLKIEIGRFHLSMKRQDYTIAITPVLSTKEPVDFLIMEDEHLDTIPATESDKVIKSSVEELVLIPSEPEGISDGVCDVPLCDNPTPLKAFKYHSEIVVNSNDDDTSSDDDDFEGIKYVEASPPDLKIVSLEEVNNVDQEKGRVLT</sequence>
<organism evidence="1 2">
    <name type="scientific">Tanacetum coccineum</name>
    <dbReference type="NCBI Taxonomy" id="301880"/>
    <lineage>
        <taxon>Eukaryota</taxon>
        <taxon>Viridiplantae</taxon>
        <taxon>Streptophyta</taxon>
        <taxon>Embryophyta</taxon>
        <taxon>Tracheophyta</taxon>
        <taxon>Spermatophyta</taxon>
        <taxon>Magnoliopsida</taxon>
        <taxon>eudicotyledons</taxon>
        <taxon>Gunneridae</taxon>
        <taxon>Pentapetalae</taxon>
        <taxon>asterids</taxon>
        <taxon>campanulids</taxon>
        <taxon>Asterales</taxon>
        <taxon>Asteraceae</taxon>
        <taxon>Asteroideae</taxon>
        <taxon>Anthemideae</taxon>
        <taxon>Anthemidinae</taxon>
        <taxon>Tanacetum</taxon>
    </lineage>
</organism>
<gene>
    <name evidence="1" type="ORF">Tco_0924116</name>
</gene>
<keyword evidence="2" id="KW-1185">Reference proteome</keyword>
<protein>
    <submittedName>
        <fullName evidence="1">Uncharacterized protein</fullName>
    </submittedName>
</protein>
<accession>A0ABQ5D4E8</accession>
<reference evidence="1" key="2">
    <citation type="submission" date="2022-01" db="EMBL/GenBank/DDBJ databases">
        <authorList>
            <person name="Yamashiro T."/>
            <person name="Shiraishi A."/>
            <person name="Satake H."/>
            <person name="Nakayama K."/>
        </authorList>
    </citation>
    <scope>NUCLEOTIDE SEQUENCE</scope>
</reference>
<name>A0ABQ5D4E8_9ASTR</name>
<dbReference type="EMBL" id="BQNB010014901">
    <property type="protein sequence ID" value="GJT33697.1"/>
    <property type="molecule type" value="Genomic_DNA"/>
</dbReference>
<comment type="caution">
    <text evidence="1">The sequence shown here is derived from an EMBL/GenBank/DDBJ whole genome shotgun (WGS) entry which is preliminary data.</text>
</comment>
<dbReference type="Proteomes" id="UP001151760">
    <property type="component" value="Unassembled WGS sequence"/>
</dbReference>
<evidence type="ECO:0000313" key="2">
    <source>
        <dbReference type="Proteomes" id="UP001151760"/>
    </source>
</evidence>
<proteinExistence type="predicted"/>
<evidence type="ECO:0000313" key="1">
    <source>
        <dbReference type="EMBL" id="GJT33697.1"/>
    </source>
</evidence>